<dbReference type="EMBL" id="FTOJ01000009">
    <property type="protein sequence ID" value="SIT02719.1"/>
    <property type="molecule type" value="Genomic_DNA"/>
</dbReference>
<organism evidence="2 3">
    <name type="scientific">Chryseobacterium piscicola</name>
    <dbReference type="NCBI Taxonomy" id="551459"/>
    <lineage>
        <taxon>Bacteria</taxon>
        <taxon>Pseudomonadati</taxon>
        <taxon>Bacteroidota</taxon>
        <taxon>Flavobacteriia</taxon>
        <taxon>Flavobacteriales</taxon>
        <taxon>Weeksellaceae</taxon>
        <taxon>Chryseobacterium group</taxon>
        <taxon>Chryseobacterium</taxon>
    </lineage>
</organism>
<evidence type="ECO:0000313" key="3">
    <source>
        <dbReference type="Proteomes" id="UP000186246"/>
    </source>
</evidence>
<dbReference type="AlphaFoldDB" id="A0A1N7NWY2"/>
<sequence>MKKFILTGFIGISLLNLSCSSVKKASDAQETRAEVLKMKGNWQIVSVDYDKQYKIKPFDEGADAQCFVGSQWKLIPNNYTGSYALSGGADCPTFNQPIKFDVKNNVFSFKKIADGTKAKQNISGYNLTLINSSTDTFALEQNVPFEGENVKVIYNFQRVN</sequence>
<evidence type="ECO:0000313" key="2">
    <source>
        <dbReference type="EMBL" id="SIT02719.1"/>
    </source>
</evidence>
<dbReference type="STRING" id="551459.SAMN05421796_109141"/>
<evidence type="ECO:0000313" key="4">
    <source>
        <dbReference type="Proteomes" id="UP000238314"/>
    </source>
</evidence>
<reference evidence="1 4" key="1">
    <citation type="submission" date="2016-11" db="EMBL/GenBank/DDBJ databases">
        <title>Whole genomes of Flavobacteriaceae.</title>
        <authorList>
            <person name="Stine C."/>
            <person name="Li C."/>
            <person name="Tadesse D."/>
        </authorList>
    </citation>
    <scope>NUCLEOTIDE SEQUENCE [LARGE SCALE GENOMIC DNA]</scope>
    <source>
        <strain evidence="1 4">DSM 21068</strain>
    </source>
</reference>
<dbReference type="Proteomes" id="UP000186246">
    <property type="component" value="Unassembled WGS sequence"/>
</dbReference>
<name>A0A1N7NWY2_9FLAO</name>
<proteinExistence type="predicted"/>
<dbReference type="Proteomes" id="UP000238314">
    <property type="component" value="Unassembled WGS sequence"/>
</dbReference>
<reference evidence="2" key="3">
    <citation type="submission" date="2017-01" db="EMBL/GenBank/DDBJ databases">
        <authorList>
            <person name="Mah S.A."/>
            <person name="Swanson W.J."/>
            <person name="Moy G.W."/>
            <person name="Vacquier V.D."/>
        </authorList>
    </citation>
    <scope>NUCLEOTIDE SEQUENCE [LARGE SCALE GENOMIC DNA]</scope>
    <source>
        <strain evidence="2">DSM 21068</strain>
    </source>
</reference>
<evidence type="ECO:0000313" key="1">
    <source>
        <dbReference type="EMBL" id="PQA94216.1"/>
    </source>
</evidence>
<gene>
    <name evidence="1" type="ORF">B0A70_08100</name>
    <name evidence="2" type="ORF">SAMN05421796_109141</name>
</gene>
<dbReference type="EMBL" id="MUGO01000011">
    <property type="protein sequence ID" value="PQA94216.1"/>
    <property type="molecule type" value="Genomic_DNA"/>
</dbReference>
<reference evidence="3" key="2">
    <citation type="submission" date="2017-01" db="EMBL/GenBank/DDBJ databases">
        <authorList>
            <person name="Varghese N."/>
            <person name="Submissions S."/>
        </authorList>
    </citation>
    <scope>NUCLEOTIDE SEQUENCE [LARGE SCALE GENOMIC DNA]</scope>
    <source>
        <strain evidence="3">DSM 21068</strain>
    </source>
</reference>
<keyword evidence="4" id="KW-1185">Reference proteome</keyword>
<dbReference type="OrthoDB" id="1121756at2"/>
<accession>A0A1N7NWY2</accession>
<dbReference type="RefSeq" id="WP_076452527.1">
    <property type="nucleotide sequence ID" value="NZ_FTOJ01000009.1"/>
</dbReference>
<protein>
    <submittedName>
        <fullName evidence="2">Lipocalin-like domain-containing protein</fullName>
    </submittedName>
</protein>